<dbReference type="Gene3D" id="2.60.40.1930">
    <property type="match status" value="2"/>
</dbReference>
<evidence type="ECO:0000313" key="2">
    <source>
        <dbReference type="Ensembl" id="ENSPSTP00000001036.1"/>
    </source>
</evidence>
<dbReference type="Ensembl" id="ENSPSTT00000026456.1">
    <property type="protein sequence ID" value="ENSPSTP00000025140.1"/>
    <property type="gene ID" value="ENSPSTG00000018531.1"/>
</dbReference>
<feature type="domain" description="Complement C3/4/5 macroglobulin" evidence="1">
    <location>
        <begin position="14"/>
        <end position="60"/>
    </location>
</feature>
<dbReference type="InterPro" id="IPR041425">
    <property type="entry name" value="C3/4/5_MG1"/>
</dbReference>
<organism evidence="2 3">
    <name type="scientific">Pavo cristatus</name>
    <name type="common">Indian peafowl</name>
    <name type="synonym">Blue peafowl</name>
    <dbReference type="NCBI Taxonomy" id="9049"/>
    <lineage>
        <taxon>Eukaryota</taxon>
        <taxon>Metazoa</taxon>
        <taxon>Chordata</taxon>
        <taxon>Craniata</taxon>
        <taxon>Vertebrata</taxon>
        <taxon>Euteleostomi</taxon>
        <taxon>Archelosauria</taxon>
        <taxon>Archosauria</taxon>
        <taxon>Dinosauria</taxon>
        <taxon>Saurischia</taxon>
        <taxon>Theropoda</taxon>
        <taxon>Coelurosauria</taxon>
        <taxon>Aves</taxon>
        <taxon>Neognathae</taxon>
        <taxon>Galloanserae</taxon>
        <taxon>Galliformes</taxon>
        <taxon>Phasianidae</taxon>
        <taxon>Phasianinae</taxon>
        <taxon>Pavo</taxon>
    </lineage>
</organism>
<dbReference type="AlphaFoldDB" id="A0A8C9EJ87"/>
<evidence type="ECO:0000259" key="1">
    <source>
        <dbReference type="Pfam" id="PF17790"/>
    </source>
</evidence>
<dbReference type="InterPro" id="IPR050473">
    <property type="entry name" value="A2M/Complement_sys"/>
</dbReference>
<dbReference type="Ensembl" id="ENSPSTT00000001089.1">
    <property type="protein sequence ID" value="ENSPSTP00000001036.1"/>
    <property type="gene ID" value="ENSPSTG00000000837.1"/>
</dbReference>
<keyword evidence="3" id="KW-1185">Reference proteome</keyword>
<dbReference type="PANTHER" id="PTHR11412">
    <property type="entry name" value="MACROGLOBULIN / COMPLEMENT"/>
    <property type="match status" value="1"/>
</dbReference>
<protein>
    <recommendedName>
        <fullName evidence="1">Complement C3/4/5 macroglobulin domain-containing protein</fullName>
    </recommendedName>
</protein>
<name>A0A8C9EJ87_PAVCR</name>
<reference evidence="2" key="1">
    <citation type="submission" date="2025-05" db="UniProtKB">
        <authorList>
            <consortium name="Ensembl"/>
        </authorList>
    </citation>
    <scope>IDENTIFICATION</scope>
</reference>
<dbReference type="Proteomes" id="UP000694428">
    <property type="component" value="Unplaced"/>
</dbReference>
<dbReference type="Pfam" id="PF17790">
    <property type="entry name" value="MG1"/>
    <property type="match status" value="1"/>
</dbReference>
<sequence length="132" mass="14774">MVRLITVLFGSRRQYVLMVPAVLQSDSPSQVCLQFFNLNQTISVRVVLESVPQSRVKFTSGLTSSPCFSVSSQIPPVISVPLAFISFTAKGTTFDVKERRSVMIWNLESFVFVQTDKPIYKPGQSGEYLFSL</sequence>
<dbReference type="PANTHER" id="PTHR11412:SF170">
    <property type="entry name" value="OVOSTATIN"/>
    <property type="match status" value="1"/>
</dbReference>
<evidence type="ECO:0000313" key="3">
    <source>
        <dbReference type="Proteomes" id="UP000694428"/>
    </source>
</evidence>
<proteinExistence type="predicted"/>
<accession>A0A8C9EJ87</accession>